<evidence type="ECO:0000256" key="1">
    <source>
        <dbReference type="SAM" id="MobiDB-lite"/>
    </source>
</evidence>
<dbReference type="Proteomes" id="UP000070700">
    <property type="component" value="Unassembled WGS sequence"/>
</dbReference>
<dbReference type="STRING" id="149040.A0A194X7C4"/>
<keyword evidence="3" id="KW-1185">Reference proteome</keyword>
<proteinExistence type="predicted"/>
<dbReference type="RefSeq" id="XP_018070339.1">
    <property type="nucleotide sequence ID" value="XM_018205004.1"/>
</dbReference>
<evidence type="ECO:0000313" key="2">
    <source>
        <dbReference type="EMBL" id="KUJ15984.1"/>
    </source>
</evidence>
<protein>
    <recommendedName>
        <fullName evidence="4">F-box domain-containing protein</fullName>
    </recommendedName>
</protein>
<dbReference type="InParanoid" id="A0A194X7C4"/>
<name>A0A194X7C4_MOLSC</name>
<dbReference type="OrthoDB" id="3543801at2759"/>
<dbReference type="EMBL" id="KQ947417">
    <property type="protein sequence ID" value="KUJ15984.1"/>
    <property type="molecule type" value="Genomic_DNA"/>
</dbReference>
<evidence type="ECO:0008006" key="4">
    <source>
        <dbReference type="Google" id="ProtNLM"/>
    </source>
</evidence>
<reference evidence="2 3" key="1">
    <citation type="submission" date="2015-10" db="EMBL/GenBank/DDBJ databases">
        <title>Full genome of DAOMC 229536 Phialocephala scopiformis, a fungal endophyte of spruce producing the potent anti-insectan compound rugulosin.</title>
        <authorList>
            <consortium name="DOE Joint Genome Institute"/>
            <person name="Walker A.K."/>
            <person name="Frasz S.L."/>
            <person name="Seifert K.A."/>
            <person name="Miller J.D."/>
            <person name="Mondo S.J."/>
            <person name="Labutti K."/>
            <person name="Lipzen A."/>
            <person name="Dockter R."/>
            <person name="Kennedy M."/>
            <person name="Grigoriev I.V."/>
            <person name="Spatafora J.W."/>
        </authorList>
    </citation>
    <scope>NUCLEOTIDE SEQUENCE [LARGE SCALE GENOMIC DNA]</scope>
    <source>
        <strain evidence="2 3">CBS 120377</strain>
    </source>
</reference>
<dbReference type="AlphaFoldDB" id="A0A194X7C4"/>
<accession>A0A194X7C4</accession>
<feature type="compositionally biased region" description="Basic and acidic residues" evidence="1">
    <location>
        <begin position="412"/>
        <end position="422"/>
    </location>
</feature>
<organism evidence="2 3">
    <name type="scientific">Mollisia scopiformis</name>
    <name type="common">Conifer needle endophyte fungus</name>
    <name type="synonym">Phialocephala scopiformis</name>
    <dbReference type="NCBI Taxonomy" id="149040"/>
    <lineage>
        <taxon>Eukaryota</taxon>
        <taxon>Fungi</taxon>
        <taxon>Dikarya</taxon>
        <taxon>Ascomycota</taxon>
        <taxon>Pezizomycotina</taxon>
        <taxon>Leotiomycetes</taxon>
        <taxon>Helotiales</taxon>
        <taxon>Mollisiaceae</taxon>
        <taxon>Mollisia</taxon>
    </lineage>
</organism>
<gene>
    <name evidence="2" type="ORF">LY89DRAFT_100766</name>
</gene>
<sequence length="431" mass="49718">MMTNFSCYLENRLPPELLIPILTHLPDLESLDSFLRASPAAYRVFDTQSMQIFTTVLSSGSTHTYTCALIRIIALIRANALPSTVHDLITLKDLIRHETSPHRWTPPRWVHPPTSLPLDLPTAIIRELLAVNRNIQRLTFGCLEYYLDRFTPLKPFNSAAFSFDSTRFSDDGIGPWDDKAADTIYYYPVHDVGPPSWLEQQRVLRAFWRIQLSHDLNVALEAARIVLTDGWEGLNAQRTSPAELCDVPIQLGYHPTEDCEISELLLDTRSINDSETILEQELLESATQYRQDAADLIAESKYWRFKKDWAICSTLTDQQWEILDNTHRSDMWYFFQLLAGSCQVHDYYFRSPLQHAKFELWRPFGFAIWSTSRMAGYGLLMPTSWYAAGVGKPFYEAWRNLLTQEQLDAVEEESKRKEEELSGPRPPGILY</sequence>
<evidence type="ECO:0000313" key="3">
    <source>
        <dbReference type="Proteomes" id="UP000070700"/>
    </source>
</evidence>
<dbReference type="GeneID" id="28814730"/>
<feature type="region of interest" description="Disordered" evidence="1">
    <location>
        <begin position="411"/>
        <end position="431"/>
    </location>
</feature>
<dbReference type="KEGG" id="psco:LY89DRAFT_100766"/>